<dbReference type="InterPro" id="IPR036770">
    <property type="entry name" value="Ankyrin_rpt-contain_sf"/>
</dbReference>
<dbReference type="EMBL" id="JAOAOG010000116">
    <property type="protein sequence ID" value="KAJ6248220.1"/>
    <property type="molecule type" value="Genomic_DNA"/>
</dbReference>
<dbReference type="GO" id="GO:0003743">
    <property type="term" value="F:translation initiation factor activity"/>
    <property type="evidence" value="ECO:0007669"/>
    <property type="project" value="UniProtKB-KW"/>
</dbReference>
<reference evidence="11" key="1">
    <citation type="submission" date="2022-08" db="EMBL/GenBank/DDBJ databases">
        <title>Novel sulfate-reducing endosymbionts in the free-living metamonad Anaeramoeba.</title>
        <authorList>
            <person name="Jerlstrom-Hultqvist J."/>
            <person name="Cepicka I."/>
            <person name="Gallot-Lavallee L."/>
            <person name="Salas-Leiva D."/>
            <person name="Curtis B.A."/>
            <person name="Zahonova K."/>
            <person name="Pipaliya S."/>
            <person name="Dacks J."/>
            <person name="Roger A.J."/>
        </authorList>
    </citation>
    <scope>NUCLEOTIDE SEQUENCE</scope>
    <source>
        <strain evidence="11">Schooner1</strain>
    </source>
</reference>
<feature type="domain" description="Protein kinase" evidence="10">
    <location>
        <begin position="223"/>
        <end position="560"/>
    </location>
</feature>
<dbReference type="GO" id="GO:0016301">
    <property type="term" value="F:kinase activity"/>
    <property type="evidence" value="ECO:0007669"/>
    <property type="project" value="UniProtKB-KW"/>
</dbReference>
<evidence type="ECO:0000256" key="3">
    <source>
        <dbReference type="ARBA" id="ARBA00022679"/>
    </source>
</evidence>
<feature type="binding site" evidence="8">
    <location>
        <position position="250"/>
    </location>
    <ligand>
        <name>ATP</name>
        <dbReference type="ChEBI" id="CHEBI:30616"/>
    </ligand>
</feature>
<evidence type="ECO:0000256" key="7">
    <source>
        <dbReference type="PROSITE-ProRule" id="PRU00023"/>
    </source>
</evidence>
<evidence type="ECO:0000313" key="11">
    <source>
        <dbReference type="EMBL" id="KAJ6248220.1"/>
    </source>
</evidence>
<keyword evidence="11" id="KW-0396">Initiation factor</keyword>
<gene>
    <name evidence="11" type="ORF">M0813_17883</name>
</gene>
<dbReference type="Gene3D" id="3.30.200.20">
    <property type="entry name" value="Phosphorylase Kinase, domain 1"/>
    <property type="match status" value="1"/>
</dbReference>
<keyword evidence="12" id="KW-1185">Reference proteome</keyword>
<evidence type="ECO:0000256" key="6">
    <source>
        <dbReference type="ARBA" id="ARBA00022840"/>
    </source>
</evidence>
<proteinExistence type="inferred from homology"/>
<keyword evidence="4 8" id="KW-0547">Nucleotide-binding</keyword>
<comment type="similarity">
    <text evidence="1">Belongs to the protein kinase superfamily. TKL Ser/Thr protein kinase family.</text>
</comment>
<evidence type="ECO:0000313" key="12">
    <source>
        <dbReference type="Proteomes" id="UP001150062"/>
    </source>
</evidence>
<protein>
    <submittedName>
        <fullName evidence="11">Eukaryotic translation initiation factor 2-alpha kinase eif2-alpha kinase -related</fullName>
    </submittedName>
</protein>
<dbReference type="InterPro" id="IPR008271">
    <property type="entry name" value="Ser/Thr_kinase_AS"/>
</dbReference>
<dbReference type="Pfam" id="PF00069">
    <property type="entry name" value="Pkinase"/>
    <property type="match status" value="1"/>
</dbReference>
<feature type="repeat" description="ANK" evidence="7">
    <location>
        <begin position="34"/>
        <end position="66"/>
    </location>
</feature>
<dbReference type="Pfam" id="PF12796">
    <property type="entry name" value="Ank_2"/>
    <property type="match status" value="2"/>
</dbReference>
<evidence type="ECO:0000256" key="2">
    <source>
        <dbReference type="ARBA" id="ARBA00022527"/>
    </source>
</evidence>
<comment type="caution">
    <text evidence="11">The sequence shown here is derived from an EMBL/GenBank/DDBJ whole genome shotgun (WGS) entry which is preliminary data.</text>
</comment>
<dbReference type="PANTHER" id="PTHR44329:SF288">
    <property type="entry name" value="MITOGEN-ACTIVATED PROTEIN KINASE KINASE KINASE 20"/>
    <property type="match status" value="1"/>
</dbReference>
<keyword evidence="3" id="KW-0808">Transferase</keyword>
<name>A0ABQ8YUJ2_9EUKA</name>
<keyword evidence="2" id="KW-0723">Serine/threonine-protein kinase</keyword>
<dbReference type="InterPro" id="IPR051681">
    <property type="entry name" value="Ser/Thr_Kinases-Pseudokinases"/>
</dbReference>
<dbReference type="PROSITE" id="PS50011">
    <property type="entry name" value="PROTEIN_KINASE_DOM"/>
    <property type="match status" value="1"/>
</dbReference>
<evidence type="ECO:0000256" key="9">
    <source>
        <dbReference type="SAM" id="MobiDB-lite"/>
    </source>
</evidence>
<feature type="compositionally biased region" description="Basic and acidic residues" evidence="9">
    <location>
        <begin position="295"/>
        <end position="320"/>
    </location>
</feature>
<dbReference type="Gene3D" id="1.10.510.10">
    <property type="entry name" value="Transferase(Phosphotransferase) domain 1"/>
    <property type="match status" value="1"/>
</dbReference>
<keyword evidence="7" id="KW-0040">ANK repeat</keyword>
<accession>A0ABQ8YUJ2</accession>
<evidence type="ECO:0000256" key="4">
    <source>
        <dbReference type="ARBA" id="ARBA00022741"/>
    </source>
</evidence>
<dbReference type="PROSITE" id="PS50297">
    <property type="entry name" value="ANK_REP_REGION"/>
    <property type="match status" value="4"/>
</dbReference>
<dbReference type="SMART" id="SM00220">
    <property type="entry name" value="S_TKc"/>
    <property type="match status" value="1"/>
</dbReference>
<dbReference type="PANTHER" id="PTHR44329">
    <property type="entry name" value="SERINE/THREONINE-PROTEIN KINASE TNNI3K-RELATED"/>
    <property type="match status" value="1"/>
</dbReference>
<dbReference type="InterPro" id="IPR011009">
    <property type="entry name" value="Kinase-like_dom_sf"/>
</dbReference>
<evidence type="ECO:0000256" key="5">
    <source>
        <dbReference type="ARBA" id="ARBA00022777"/>
    </source>
</evidence>
<keyword evidence="11" id="KW-0648">Protein biosynthesis</keyword>
<evidence type="ECO:0000256" key="1">
    <source>
        <dbReference type="ARBA" id="ARBA00005843"/>
    </source>
</evidence>
<evidence type="ECO:0000256" key="8">
    <source>
        <dbReference type="PROSITE-ProRule" id="PRU10141"/>
    </source>
</evidence>
<dbReference type="InterPro" id="IPR017441">
    <property type="entry name" value="Protein_kinase_ATP_BS"/>
</dbReference>
<dbReference type="SMART" id="SM00248">
    <property type="entry name" value="ANK"/>
    <property type="match status" value="5"/>
</dbReference>
<dbReference type="InterPro" id="IPR000719">
    <property type="entry name" value="Prot_kinase_dom"/>
</dbReference>
<organism evidence="11 12">
    <name type="scientific">Anaeramoeba flamelloides</name>
    <dbReference type="NCBI Taxonomy" id="1746091"/>
    <lineage>
        <taxon>Eukaryota</taxon>
        <taxon>Metamonada</taxon>
        <taxon>Anaeramoebidae</taxon>
        <taxon>Anaeramoeba</taxon>
    </lineage>
</organism>
<keyword evidence="5 11" id="KW-0418">Kinase</keyword>
<keyword evidence="6 8" id="KW-0067">ATP-binding</keyword>
<dbReference type="PROSITE" id="PS00107">
    <property type="entry name" value="PROTEIN_KINASE_ATP"/>
    <property type="match status" value="1"/>
</dbReference>
<sequence length="560" mass="63532">MSQNTFFMSLLEGDEGKVKKLIAEGLDVNYKNEYLSTPLHLSCRESQYRIGKLLIENGCEIDPRDENGTTPLHTACDCACFDLVDLLLKKGADVNAVDFCDQTPLYLACCSSSLDSCELLIAKGADINTKCGEEMETCLHLSSFLNNKKLVNLLLKHGADPLILNGESQKASELSVDEELQKRLSQYESIFVDYSPSLIVHCRDKTETVIRESKHLLIDPNSLKTSSLLGEGTYSKVFQGWLHTKEVAIKILKKNTRGHSLRLFQREVATLCNCNHKNVVNIIGFYMQNEDEEEERIKQDKGKENKESEIQKETDQKNENENENENGNENENENRNEYDNDNGNDNNNDNENENDLNSTSCIVLEYCSGGTLDQILKKNRKMKKKLSKEKILFYAKQIASGMKFLHSKGIVHRDLKPSNLLITEGDLIKITDFGLSKFHETPQMAGDKIIIDPMTLCVGNWVYIAPEMTNNGSNPEICSFPIDVYSYGLLLWSIAMSEVPTQLRTLAHSDRELRELHPRMPSSSECYPEIIDLIYNCAHRYPENRPTFAKICDLLDNVKI</sequence>
<feature type="repeat" description="ANK" evidence="7">
    <location>
        <begin position="100"/>
        <end position="132"/>
    </location>
</feature>
<feature type="repeat" description="ANK" evidence="7">
    <location>
        <begin position="134"/>
        <end position="166"/>
    </location>
</feature>
<dbReference type="InterPro" id="IPR001245">
    <property type="entry name" value="Ser-Thr/Tyr_kinase_cat_dom"/>
</dbReference>
<dbReference type="Gene3D" id="1.25.40.20">
    <property type="entry name" value="Ankyrin repeat-containing domain"/>
    <property type="match status" value="2"/>
</dbReference>
<dbReference type="Pfam" id="PF07714">
    <property type="entry name" value="PK_Tyr_Ser-Thr"/>
    <property type="match status" value="1"/>
</dbReference>
<dbReference type="PIRSF" id="PIRSF000654">
    <property type="entry name" value="Integrin-linked_kinase"/>
    <property type="match status" value="1"/>
</dbReference>
<feature type="compositionally biased region" description="Acidic residues" evidence="9">
    <location>
        <begin position="321"/>
        <end position="331"/>
    </location>
</feature>
<dbReference type="PRINTS" id="PR00109">
    <property type="entry name" value="TYRKINASE"/>
</dbReference>
<dbReference type="SUPFAM" id="SSF48403">
    <property type="entry name" value="Ankyrin repeat"/>
    <property type="match status" value="1"/>
</dbReference>
<dbReference type="PROSITE" id="PS00108">
    <property type="entry name" value="PROTEIN_KINASE_ST"/>
    <property type="match status" value="1"/>
</dbReference>
<dbReference type="InterPro" id="IPR002110">
    <property type="entry name" value="Ankyrin_rpt"/>
</dbReference>
<dbReference type="Proteomes" id="UP001150062">
    <property type="component" value="Unassembled WGS sequence"/>
</dbReference>
<feature type="repeat" description="ANK" evidence="7">
    <location>
        <begin position="67"/>
        <end position="99"/>
    </location>
</feature>
<evidence type="ECO:0000259" key="10">
    <source>
        <dbReference type="PROSITE" id="PS50011"/>
    </source>
</evidence>
<dbReference type="SUPFAM" id="SSF56112">
    <property type="entry name" value="Protein kinase-like (PK-like)"/>
    <property type="match status" value="1"/>
</dbReference>
<feature type="region of interest" description="Disordered" evidence="9">
    <location>
        <begin position="294"/>
        <end position="355"/>
    </location>
</feature>
<dbReference type="PROSITE" id="PS50088">
    <property type="entry name" value="ANK_REPEAT"/>
    <property type="match status" value="4"/>
</dbReference>